<dbReference type="PANTHER" id="PTHR47338">
    <property type="entry name" value="ZN(II)2CYS6 TRANSCRIPTION FACTOR (EUROFUNG)-RELATED"/>
    <property type="match status" value="1"/>
</dbReference>
<evidence type="ECO:0000256" key="6">
    <source>
        <dbReference type="SAM" id="MobiDB-lite"/>
    </source>
</evidence>
<dbReference type="GO" id="GO:0003677">
    <property type="term" value="F:DNA binding"/>
    <property type="evidence" value="ECO:0007669"/>
    <property type="project" value="InterPro"/>
</dbReference>
<gene>
    <name evidence="8" type="ORF">GMORB2_0211</name>
</gene>
<feature type="region of interest" description="Disordered" evidence="6">
    <location>
        <begin position="423"/>
        <end position="502"/>
    </location>
</feature>
<evidence type="ECO:0000256" key="3">
    <source>
        <dbReference type="ARBA" id="ARBA00023015"/>
    </source>
</evidence>
<evidence type="ECO:0000256" key="5">
    <source>
        <dbReference type="ARBA" id="ARBA00023242"/>
    </source>
</evidence>
<dbReference type="SMART" id="SM00906">
    <property type="entry name" value="Fungal_trans"/>
    <property type="match status" value="1"/>
</dbReference>
<evidence type="ECO:0000259" key="7">
    <source>
        <dbReference type="SMART" id="SM00906"/>
    </source>
</evidence>
<keyword evidence="9" id="KW-1185">Reference proteome</keyword>
<accession>A0A9P4Z2G0</accession>
<dbReference type="GO" id="GO:0008270">
    <property type="term" value="F:zinc ion binding"/>
    <property type="evidence" value="ECO:0007669"/>
    <property type="project" value="InterPro"/>
</dbReference>
<proteinExistence type="predicted"/>
<evidence type="ECO:0000256" key="4">
    <source>
        <dbReference type="ARBA" id="ARBA00023163"/>
    </source>
</evidence>
<dbReference type="InterPro" id="IPR007219">
    <property type="entry name" value="XnlR_reg_dom"/>
</dbReference>
<dbReference type="GO" id="GO:0006351">
    <property type="term" value="P:DNA-templated transcription"/>
    <property type="evidence" value="ECO:0007669"/>
    <property type="project" value="InterPro"/>
</dbReference>
<keyword evidence="5" id="KW-0539">Nucleus</keyword>
<keyword evidence="3" id="KW-0805">Transcription regulation</keyword>
<keyword evidence="4" id="KW-0804">Transcription</keyword>
<dbReference type="OrthoDB" id="4685598at2759"/>
<evidence type="ECO:0000313" key="8">
    <source>
        <dbReference type="EMBL" id="KAF4126475.1"/>
    </source>
</evidence>
<dbReference type="GeneID" id="55966441"/>
<dbReference type="InterPro" id="IPR050815">
    <property type="entry name" value="TF_fung"/>
</dbReference>
<dbReference type="GO" id="GO:0005634">
    <property type="term" value="C:nucleus"/>
    <property type="evidence" value="ECO:0007669"/>
    <property type="project" value="UniProtKB-SubCell"/>
</dbReference>
<evidence type="ECO:0000256" key="2">
    <source>
        <dbReference type="ARBA" id="ARBA00022723"/>
    </source>
</evidence>
<protein>
    <submittedName>
        <fullName evidence="8">Fungal specific transcription factor domain</fullName>
    </submittedName>
</protein>
<comment type="caution">
    <text evidence="8">The sequence shown here is derived from an EMBL/GenBank/DDBJ whole genome shotgun (WGS) entry which is preliminary data.</text>
</comment>
<feature type="compositionally biased region" description="Polar residues" evidence="6">
    <location>
        <begin position="476"/>
        <end position="498"/>
    </location>
</feature>
<keyword evidence="2" id="KW-0479">Metal-binding</keyword>
<dbReference type="CDD" id="cd12148">
    <property type="entry name" value="fungal_TF_MHR"/>
    <property type="match status" value="1"/>
</dbReference>
<sequence length="562" mass="63101">METPAIYSTSSPNVPPRAVSHSNKQLMKAYFDYQDPTMCRFLHASTTLRDWGRQKLDPSLQRAICAFGLSLQDSSEQAHATASAWIVQAQEFVLGRLNSLSLSRLQALVLIISFRLRSGQGILAWNLLSLAARLAFTLRLNHEREDLGCILQESRRRTMWAIYAMDRRLCGGLRDLSVCPIESMQRLRLPCLERTFERGMPSRAQFLESKSTTVTESTEPVEGTSADTAADMDIMAYILRFYATRHRILAYTKGVLGDNVSPALSRDKFEALERELDTFQTSLPLDLQLSSERLELMAHSRDASGYFLLHAVWLQGYCDLYRLLVPGVREAVGPDVLAATPPDFLLHCQRRCLFRAVQMVDMWHLVSRLREEQSVDEAFFASCVYQLKSVMRLASPAIYERFPALGECLTEAGRLIERLGQIDNDMEIPGEPSTANSPMRQQRNRHMTSKGSYIPRDLSDDSDGGPEVHDPEGSRVPSTGRDQLTPHTRLGTHNSSVTPVDAANSAIPATAAEFGAESTMLYPNDFPDDLFLPLDSIHPQINDDYTGELGDYGFIFNMFTMP</sequence>
<dbReference type="EMBL" id="JAANYQ010000001">
    <property type="protein sequence ID" value="KAF4126475.1"/>
    <property type="molecule type" value="Genomic_DNA"/>
</dbReference>
<feature type="domain" description="Xylanolytic transcriptional activator regulatory" evidence="7">
    <location>
        <begin position="124"/>
        <end position="196"/>
    </location>
</feature>
<organism evidence="8 9">
    <name type="scientific">Geosmithia morbida</name>
    <dbReference type="NCBI Taxonomy" id="1094350"/>
    <lineage>
        <taxon>Eukaryota</taxon>
        <taxon>Fungi</taxon>
        <taxon>Dikarya</taxon>
        <taxon>Ascomycota</taxon>
        <taxon>Pezizomycotina</taxon>
        <taxon>Sordariomycetes</taxon>
        <taxon>Hypocreomycetidae</taxon>
        <taxon>Hypocreales</taxon>
        <taxon>Bionectriaceae</taxon>
        <taxon>Geosmithia</taxon>
    </lineage>
</organism>
<comment type="subcellular location">
    <subcellularLocation>
        <location evidence="1">Nucleus</location>
    </subcellularLocation>
</comment>
<reference evidence="8" key="1">
    <citation type="submission" date="2020-03" db="EMBL/GenBank/DDBJ databases">
        <title>Site-based positive gene gene selection in Geosmithia morbida across the United States reveals a broad range of putative effectors and factors for local host and environmental adapation.</title>
        <authorList>
            <person name="Onufrak A."/>
            <person name="Murdoch R.W."/>
            <person name="Gazis R."/>
            <person name="Huff M."/>
            <person name="Staton M."/>
            <person name="Klingeman W."/>
            <person name="Hadziabdic D."/>
        </authorList>
    </citation>
    <scope>NUCLEOTIDE SEQUENCE</scope>
    <source>
        <strain evidence="8">1262</strain>
    </source>
</reference>
<dbReference type="GO" id="GO:0000981">
    <property type="term" value="F:DNA-binding transcription factor activity, RNA polymerase II-specific"/>
    <property type="evidence" value="ECO:0007669"/>
    <property type="project" value="InterPro"/>
</dbReference>
<dbReference type="Pfam" id="PF04082">
    <property type="entry name" value="Fungal_trans"/>
    <property type="match status" value="1"/>
</dbReference>
<dbReference type="Proteomes" id="UP000749293">
    <property type="component" value="Unassembled WGS sequence"/>
</dbReference>
<dbReference type="AlphaFoldDB" id="A0A9P4Z2G0"/>
<dbReference type="RefSeq" id="XP_035325127.1">
    <property type="nucleotide sequence ID" value="XM_035462197.1"/>
</dbReference>
<name>A0A9P4Z2G0_9HYPO</name>
<evidence type="ECO:0000256" key="1">
    <source>
        <dbReference type="ARBA" id="ARBA00004123"/>
    </source>
</evidence>
<dbReference type="PANTHER" id="PTHR47338:SF7">
    <property type="entry name" value="ZN(II)2CYS6 TRANSCRIPTION FACTOR (EUROFUNG)"/>
    <property type="match status" value="1"/>
</dbReference>
<evidence type="ECO:0000313" key="9">
    <source>
        <dbReference type="Proteomes" id="UP000749293"/>
    </source>
</evidence>